<dbReference type="AlphaFoldDB" id="A0A6I9WQU2"/>
<dbReference type="SMART" id="SM00167">
    <property type="entry name" value="VPS9"/>
    <property type="match status" value="1"/>
</dbReference>
<dbReference type="Pfam" id="PF18151">
    <property type="entry name" value="DUF5601"/>
    <property type="match status" value="1"/>
</dbReference>
<dbReference type="CTD" id="38144"/>
<reference evidence="9" key="1">
    <citation type="submission" date="2025-08" db="UniProtKB">
        <authorList>
            <consortium name="RefSeq"/>
        </authorList>
    </citation>
    <scope>IDENTIFICATION</scope>
</reference>
<dbReference type="SMART" id="SM00259">
    <property type="entry name" value="ZnF_A20"/>
    <property type="match status" value="1"/>
</dbReference>
<dbReference type="PANTHER" id="PTHR23101:SF122">
    <property type="entry name" value="RABAPTIN-5-ASSOCIATED EXCHANGE FACTOR FOR RAB5"/>
    <property type="match status" value="1"/>
</dbReference>
<dbReference type="PROSITE" id="PS51205">
    <property type="entry name" value="VPS9"/>
    <property type="match status" value="1"/>
</dbReference>
<accession>A0A6I9WQU2</accession>
<dbReference type="InterPro" id="IPR041545">
    <property type="entry name" value="DUF5601"/>
</dbReference>
<keyword evidence="4" id="KW-0175">Coiled coil</keyword>
<dbReference type="SUPFAM" id="SSF109993">
    <property type="entry name" value="VPS9 domain"/>
    <property type="match status" value="1"/>
</dbReference>
<dbReference type="GO" id="GO:0016192">
    <property type="term" value="P:vesicle-mediated transport"/>
    <property type="evidence" value="ECO:0007669"/>
    <property type="project" value="InterPro"/>
</dbReference>
<dbReference type="GO" id="GO:0003677">
    <property type="term" value="F:DNA binding"/>
    <property type="evidence" value="ECO:0007669"/>
    <property type="project" value="InterPro"/>
</dbReference>
<evidence type="ECO:0000256" key="1">
    <source>
        <dbReference type="ARBA" id="ARBA00022723"/>
    </source>
</evidence>
<evidence type="ECO:0000256" key="4">
    <source>
        <dbReference type="SAM" id="Coils"/>
    </source>
</evidence>
<dbReference type="GO" id="GO:0030139">
    <property type="term" value="C:endocytic vesicle"/>
    <property type="evidence" value="ECO:0007669"/>
    <property type="project" value="TreeGrafter"/>
</dbReference>
<dbReference type="Proteomes" id="UP000504615">
    <property type="component" value="Unplaced"/>
</dbReference>
<dbReference type="Pfam" id="PF02204">
    <property type="entry name" value="VPS9"/>
    <property type="match status" value="1"/>
</dbReference>
<feature type="domain" description="A20-type" evidence="6">
    <location>
        <begin position="12"/>
        <end position="46"/>
    </location>
</feature>
<evidence type="ECO:0000313" key="9">
    <source>
        <dbReference type="RefSeq" id="XP_011644496.1"/>
    </source>
</evidence>
<evidence type="ECO:0000256" key="5">
    <source>
        <dbReference type="SAM" id="MobiDB-lite"/>
    </source>
</evidence>
<evidence type="ECO:0000256" key="3">
    <source>
        <dbReference type="ARBA" id="ARBA00022833"/>
    </source>
</evidence>
<keyword evidence="2" id="KW-0863">Zinc-finger</keyword>
<dbReference type="Gene3D" id="1.20.5.4770">
    <property type="match status" value="1"/>
</dbReference>
<dbReference type="PROSITE" id="PS51036">
    <property type="entry name" value="ZF_A20"/>
    <property type="match status" value="1"/>
</dbReference>
<dbReference type="OrthoDB" id="300289at2759"/>
<dbReference type="SUPFAM" id="SSF57716">
    <property type="entry name" value="Glucocorticoid receptor-like (DNA-binding domain)"/>
    <property type="match status" value="1"/>
</dbReference>
<dbReference type="InterPro" id="IPR002653">
    <property type="entry name" value="Znf_A20"/>
</dbReference>
<evidence type="ECO:0000313" key="8">
    <source>
        <dbReference type="Proteomes" id="UP000504615"/>
    </source>
</evidence>
<dbReference type="GO" id="GO:0031267">
    <property type="term" value="F:small GTPase binding"/>
    <property type="evidence" value="ECO:0007669"/>
    <property type="project" value="TreeGrafter"/>
</dbReference>
<dbReference type="PANTHER" id="PTHR23101">
    <property type="entry name" value="RAB GDP/GTP EXCHANGE FACTOR"/>
    <property type="match status" value="1"/>
</dbReference>
<keyword evidence="8" id="KW-1185">Reference proteome</keyword>
<dbReference type="RefSeq" id="XP_011644496.1">
    <property type="nucleotide sequence ID" value="XM_011646194.2"/>
</dbReference>
<keyword evidence="1" id="KW-0479">Metal-binding</keyword>
<evidence type="ECO:0000256" key="2">
    <source>
        <dbReference type="ARBA" id="ARBA00022771"/>
    </source>
</evidence>
<dbReference type="InterPro" id="IPR037191">
    <property type="entry name" value="VPS9_dom_sf"/>
</dbReference>
<dbReference type="InterPro" id="IPR045046">
    <property type="entry name" value="Vps9-like"/>
</dbReference>
<dbReference type="GeneID" id="105431768"/>
<protein>
    <submittedName>
        <fullName evidence="9">Rab5 GDP/GTP exchange factor isoform X2</fullName>
    </submittedName>
</protein>
<feature type="coiled-coil region" evidence="4">
    <location>
        <begin position="370"/>
        <end position="404"/>
    </location>
</feature>
<proteinExistence type="predicted"/>
<organism evidence="8 9">
    <name type="scientific">Pogonomyrmex barbatus</name>
    <name type="common">red harvester ant</name>
    <dbReference type="NCBI Taxonomy" id="144034"/>
    <lineage>
        <taxon>Eukaryota</taxon>
        <taxon>Metazoa</taxon>
        <taxon>Ecdysozoa</taxon>
        <taxon>Arthropoda</taxon>
        <taxon>Hexapoda</taxon>
        <taxon>Insecta</taxon>
        <taxon>Pterygota</taxon>
        <taxon>Neoptera</taxon>
        <taxon>Endopterygota</taxon>
        <taxon>Hymenoptera</taxon>
        <taxon>Apocrita</taxon>
        <taxon>Aculeata</taxon>
        <taxon>Formicoidea</taxon>
        <taxon>Formicidae</taxon>
        <taxon>Myrmicinae</taxon>
        <taxon>Pogonomyrmex</taxon>
    </lineage>
</organism>
<dbReference type="Pfam" id="PF01754">
    <property type="entry name" value="zf-A20"/>
    <property type="match status" value="1"/>
</dbReference>
<dbReference type="GO" id="GO:0005829">
    <property type="term" value="C:cytosol"/>
    <property type="evidence" value="ECO:0007669"/>
    <property type="project" value="TreeGrafter"/>
</dbReference>
<dbReference type="GO" id="GO:0008270">
    <property type="term" value="F:zinc ion binding"/>
    <property type="evidence" value="ECO:0007669"/>
    <property type="project" value="UniProtKB-KW"/>
</dbReference>
<name>A0A6I9WQU2_9HYME</name>
<dbReference type="Gene3D" id="1.20.1050.80">
    <property type="entry name" value="VPS9 domain"/>
    <property type="match status" value="1"/>
</dbReference>
<dbReference type="InterPro" id="IPR003123">
    <property type="entry name" value="VPS9"/>
</dbReference>
<evidence type="ECO:0000259" key="6">
    <source>
        <dbReference type="PROSITE" id="PS51036"/>
    </source>
</evidence>
<sequence>MYSTKTPTLRIDEADLKCRNGCGFYGNAEWEGYCSKCHREHLQKRRAQAERVSHAQTLDADNANRSTSAGTHKGYEEKKIQQEKKYKLLNISFRKPVAKVQGYQELYHELLKDNPDLEKVKVENRDLLLYIAKTPVEKDVRKCIHSFVIDILQNKDVKRIEELSEITQNFYHIFGKRLENSTKYADEEKDLAIQKRIRQLNWVSGKNLECRIHETSSEVRELVYTSITDLLNMDSAKAPQEKLACVIHCCRNIFLLLQQSVDGPASADEFLPALIFIVLKANPARLKSNINFITRFCNASRLMTGEGGYYFTNLCCAVSFIENLTAESLNMAEKDFNAYMSGECVPANTWESALMICESLHFMCEDITLLDDLQAKNTDIIKQAEELKNKMMDFKEKIRDDVSKVIERTPLLISHSQRVPTNLDSEDIESYQLPPPIIPQIYPHSVDNMNGGVMTDLSSDLMRTSLVEDSVTPSPTFDFPSFIGDDSLEVSKGEDETSLISLDTQSDLASGETQFFKKHMTDSLLDECPTPDTNLPPVLKPINSEDYHGFTVQGSNIPTIPCNTGDSSITPADLNSDNYSGYYQNM</sequence>
<feature type="domain" description="VPS9" evidence="7">
    <location>
        <begin position="187"/>
        <end position="330"/>
    </location>
</feature>
<dbReference type="GO" id="GO:0005085">
    <property type="term" value="F:guanyl-nucleotide exchange factor activity"/>
    <property type="evidence" value="ECO:0007669"/>
    <property type="project" value="InterPro"/>
</dbReference>
<evidence type="ECO:0000259" key="7">
    <source>
        <dbReference type="PROSITE" id="PS51205"/>
    </source>
</evidence>
<feature type="region of interest" description="Disordered" evidence="5">
    <location>
        <begin position="48"/>
        <end position="78"/>
    </location>
</feature>
<gene>
    <name evidence="9" type="primary">LOC105431768</name>
</gene>
<keyword evidence="3" id="KW-0862">Zinc</keyword>